<dbReference type="InterPro" id="IPR049560">
    <property type="entry name" value="MeTrfase_RsmB-F_NOP2_cat"/>
</dbReference>
<comment type="caution">
    <text evidence="5">Lacks conserved residue(s) required for the propagation of feature annotation.</text>
</comment>
<evidence type="ECO:0000256" key="5">
    <source>
        <dbReference type="PROSITE-ProRule" id="PRU01023"/>
    </source>
</evidence>
<dbReference type="GO" id="GO:0008173">
    <property type="term" value="F:RNA methyltransferase activity"/>
    <property type="evidence" value="ECO:0007669"/>
    <property type="project" value="InterPro"/>
</dbReference>
<keyword evidence="1 5" id="KW-0489">Methyltransferase</keyword>
<dbReference type="PANTHER" id="PTHR22807:SF53">
    <property type="entry name" value="RIBOSOMAL RNA SMALL SUBUNIT METHYLTRANSFERASE B-RELATED"/>
    <property type="match status" value="1"/>
</dbReference>
<name>A0A398C209_9RHOB</name>
<protein>
    <submittedName>
        <fullName evidence="7">RsmB/NOP family class I SAM-dependent RNA methyltransferase</fullName>
    </submittedName>
</protein>
<keyword evidence="2 5" id="KW-0808">Transferase</keyword>
<evidence type="ECO:0000259" key="6">
    <source>
        <dbReference type="PROSITE" id="PS51686"/>
    </source>
</evidence>
<reference evidence="7 8" key="1">
    <citation type="submission" date="2018-09" db="EMBL/GenBank/DDBJ databases">
        <title>Gemmobacter lutimaris sp. nov., a marine bacterium isolated from tidal flat.</title>
        <authorList>
            <person name="Lee D.W."/>
            <person name="Yoo Y."/>
            <person name="Kim J.-J."/>
            <person name="Kim B.S."/>
        </authorList>
    </citation>
    <scope>NUCLEOTIDE SEQUENCE [LARGE SCALE GENOMIC DNA]</scope>
    <source>
        <strain evidence="7 8">YJ-T1-11</strain>
    </source>
</reference>
<comment type="similarity">
    <text evidence="5">Belongs to the class I-like SAM-binding methyltransferase superfamily. RsmB/NOP family.</text>
</comment>
<evidence type="ECO:0000313" key="7">
    <source>
        <dbReference type="EMBL" id="RID93406.1"/>
    </source>
</evidence>
<dbReference type="SUPFAM" id="SSF53335">
    <property type="entry name" value="S-adenosyl-L-methionine-dependent methyltransferases"/>
    <property type="match status" value="1"/>
</dbReference>
<feature type="binding site" evidence="5">
    <location>
        <position position="282"/>
    </location>
    <ligand>
        <name>S-adenosyl-L-methionine</name>
        <dbReference type="ChEBI" id="CHEBI:59789"/>
    </ligand>
</feature>
<evidence type="ECO:0000256" key="1">
    <source>
        <dbReference type="ARBA" id="ARBA00022603"/>
    </source>
</evidence>
<evidence type="ECO:0000313" key="8">
    <source>
        <dbReference type="Proteomes" id="UP000266649"/>
    </source>
</evidence>
<dbReference type="PANTHER" id="PTHR22807">
    <property type="entry name" value="NOP2 YEAST -RELATED NOL1/NOP2/FMU SUN DOMAIN-CONTAINING"/>
    <property type="match status" value="1"/>
</dbReference>
<dbReference type="PROSITE" id="PS51686">
    <property type="entry name" value="SAM_MT_RSMB_NOP"/>
    <property type="match status" value="1"/>
</dbReference>
<dbReference type="Proteomes" id="UP000266649">
    <property type="component" value="Unassembled WGS sequence"/>
</dbReference>
<proteinExistence type="inferred from homology"/>
<dbReference type="InterPro" id="IPR001678">
    <property type="entry name" value="MeTrfase_RsmB-F_NOP2_dom"/>
</dbReference>
<evidence type="ECO:0000256" key="4">
    <source>
        <dbReference type="ARBA" id="ARBA00022884"/>
    </source>
</evidence>
<evidence type="ECO:0000256" key="2">
    <source>
        <dbReference type="ARBA" id="ARBA00022679"/>
    </source>
</evidence>
<organism evidence="7 8">
    <name type="scientific">Gemmobacter lutimaris</name>
    <dbReference type="NCBI Taxonomy" id="2306023"/>
    <lineage>
        <taxon>Bacteria</taxon>
        <taxon>Pseudomonadati</taxon>
        <taxon>Pseudomonadota</taxon>
        <taxon>Alphaproteobacteria</taxon>
        <taxon>Rhodobacterales</taxon>
        <taxon>Paracoccaceae</taxon>
        <taxon>Gemmobacter</taxon>
    </lineage>
</organism>
<dbReference type="AlphaFoldDB" id="A0A398C209"/>
<evidence type="ECO:0000256" key="3">
    <source>
        <dbReference type="ARBA" id="ARBA00022691"/>
    </source>
</evidence>
<dbReference type="PRINTS" id="PR02008">
    <property type="entry name" value="RCMTFAMILY"/>
</dbReference>
<dbReference type="Pfam" id="PF01189">
    <property type="entry name" value="Methyltr_RsmB-F"/>
    <property type="match status" value="1"/>
</dbReference>
<dbReference type="Pfam" id="PF22458">
    <property type="entry name" value="RsmF-B_ferredox"/>
    <property type="match status" value="1"/>
</dbReference>
<comment type="caution">
    <text evidence="7">The sequence shown here is derived from an EMBL/GenBank/DDBJ whole genome shotgun (WGS) entry which is preliminary data.</text>
</comment>
<accession>A0A398C209</accession>
<sequence>MTPAARLSAAIDILDRILAGNPAEKALTNWGRASRFAGSGDRNAVRDLVFDALRCRRSFAALGGAETGRGLILGGLRAAGQAPETLFTGEGHAPAPVTSADAGHVPEGYAAQDLPDWLGPAMEQDLGADFIAIAEALRHRAPVFLRVNVTRGSLADAQAVLAAEGIETAPHPLSPTALQVTGGARKVAGSAAYAEGLVELQDVASQAVVDALPLADGQHVLDYCAGGGGKALAMAARARLKLFVHDADPRRMRDLPARAKRAGARVTLTEAPQGPFDLVLADAPCSGSGSWRRAPEGKWLLTPDRLAGVIAVQAQILDRIATLVAPGGVLAYATCSLLRSENEAQIAAFQGRSPGWSLEGERRLTPLDGGDGFFVAVLRRDR</sequence>
<keyword evidence="8" id="KW-1185">Reference proteome</keyword>
<dbReference type="GO" id="GO:0001510">
    <property type="term" value="P:RNA methylation"/>
    <property type="evidence" value="ECO:0007669"/>
    <property type="project" value="InterPro"/>
</dbReference>
<dbReference type="InterPro" id="IPR023267">
    <property type="entry name" value="RCMT"/>
</dbReference>
<dbReference type="OrthoDB" id="9810297at2"/>
<dbReference type="Gene3D" id="3.40.50.150">
    <property type="entry name" value="Vaccinia Virus protein VP39"/>
    <property type="match status" value="1"/>
</dbReference>
<dbReference type="InterPro" id="IPR029063">
    <property type="entry name" value="SAM-dependent_MTases_sf"/>
</dbReference>
<feature type="domain" description="SAM-dependent MTase RsmB/NOP-type" evidence="6">
    <location>
        <begin position="133"/>
        <end position="382"/>
    </location>
</feature>
<dbReference type="InterPro" id="IPR054728">
    <property type="entry name" value="RsmB-like_ferredoxin"/>
</dbReference>
<feature type="active site" description="Nucleophile" evidence="5">
    <location>
        <position position="335"/>
    </location>
</feature>
<dbReference type="EMBL" id="QXXQ01000001">
    <property type="protein sequence ID" value="RID93406.1"/>
    <property type="molecule type" value="Genomic_DNA"/>
</dbReference>
<keyword evidence="4 5" id="KW-0694">RNA-binding</keyword>
<gene>
    <name evidence="7" type="ORF">D2N39_00290</name>
</gene>
<dbReference type="GO" id="GO:0003723">
    <property type="term" value="F:RNA binding"/>
    <property type="evidence" value="ECO:0007669"/>
    <property type="project" value="UniProtKB-UniRule"/>
</dbReference>
<dbReference type="RefSeq" id="WP_119132760.1">
    <property type="nucleotide sequence ID" value="NZ_QXXQ01000001.1"/>
</dbReference>
<keyword evidence="3 5" id="KW-0949">S-adenosyl-L-methionine</keyword>
<feature type="binding site" evidence="5">
    <location>
        <position position="246"/>
    </location>
    <ligand>
        <name>S-adenosyl-L-methionine</name>
        <dbReference type="ChEBI" id="CHEBI:59789"/>
    </ligand>
</feature>